<evidence type="ECO:0008006" key="4">
    <source>
        <dbReference type="Google" id="ProtNLM"/>
    </source>
</evidence>
<name>A0A6V8LJ82_9ACTN</name>
<dbReference type="Proteomes" id="UP000482960">
    <property type="component" value="Unassembled WGS sequence"/>
</dbReference>
<organism evidence="2 3">
    <name type="scientific">Phytohabitans rumicis</name>
    <dbReference type="NCBI Taxonomy" id="1076125"/>
    <lineage>
        <taxon>Bacteria</taxon>
        <taxon>Bacillati</taxon>
        <taxon>Actinomycetota</taxon>
        <taxon>Actinomycetes</taxon>
        <taxon>Micromonosporales</taxon>
        <taxon>Micromonosporaceae</taxon>
    </lineage>
</organism>
<evidence type="ECO:0000313" key="2">
    <source>
        <dbReference type="EMBL" id="GFJ96274.1"/>
    </source>
</evidence>
<dbReference type="EMBL" id="BLPG01000002">
    <property type="protein sequence ID" value="GFJ96274.1"/>
    <property type="molecule type" value="Genomic_DNA"/>
</dbReference>
<dbReference type="RefSeq" id="WP_173085869.1">
    <property type="nucleotide sequence ID" value="NZ_BAABJB010000047.1"/>
</dbReference>
<proteinExistence type="predicted"/>
<gene>
    <name evidence="2" type="ORF">Prum_099160</name>
</gene>
<feature type="chain" id="PRO_5028933564" description="MurNAc-LAA domain-containing protein" evidence="1">
    <location>
        <begin position="33"/>
        <end position="200"/>
    </location>
</feature>
<comment type="caution">
    <text evidence="2">The sequence shown here is derived from an EMBL/GenBank/DDBJ whole genome shotgun (WGS) entry which is preliminary data.</text>
</comment>
<accession>A0A6V8LJ82</accession>
<evidence type="ECO:0000313" key="3">
    <source>
        <dbReference type="Proteomes" id="UP000482960"/>
    </source>
</evidence>
<sequence>MNMTPVRRAAASAAAIAIAGLGIQAVPAPALANPEDGGQHCVARVTTGTPEAVCFDTFAEALSRASGGRLTYGPKNAEEAARTPGFAARVNAANAANRVSAAAGYDTVLSIHYTASNWGGSDLIWVGTSNCSTSTNNTDYEIDTMPAGWVNVITSYLTFANCWVQHWEDTFQGGDHVGYHGSRSYIGSTMDNRTSSLRWS</sequence>
<evidence type="ECO:0000256" key="1">
    <source>
        <dbReference type="SAM" id="SignalP"/>
    </source>
</evidence>
<dbReference type="AlphaFoldDB" id="A0A6V8LJ82"/>
<dbReference type="Gene3D" id="2.60.20.10">
    <property type="entry name" value="Crystallins"/>
    <property type="match status" value="1"/>
</dbReference>
<reference evidence="2 3" key="2">
    <citation type="submission" date="2020-03" db="EMBL/GenBank/DDBJ databases">
        <authorList>
            <person name="Ichikawa N."/>
            <person name="Kimura A."/>
            <person name="Kitahashi Y."/>
            <person name="Uohara A."/>
        </authorList>
    </citation>
    <scope>NUCLEOTIDE SEQUENCE [LARGE SCALE GENOMIC DNA]</scope>
    <source>
        <strain evidence="2 3">NBRC 108638</strain>
    </source>
</reference>
<reference evidence="2 3" key="1">
    <citation type="submission" date="2020-03" db="EMBL/GenBank/DDBJ databases">
        <title>Whole genome shotgun sequence of Phytohabitans rumicis NBRC 108638.</title>
        <authorList>
            <person name="Komaki H."/>
            <person name="Tamura T."/>
        </authorList>
    </citation>
    <scope>NUCLEOTIDE SEQUENCE [LARGE SCALE GENOMIC DNA]</scope>
    <source>
        <strain evidence="2 3">NBRC 108638</strain>
    </source>
</reference>
<keyword evidence="3" id="KW-1185">Reference proteome</keyword>
<protein>
    <recommendedName>
        <fullName evidence="4">MurNAc-LAA domain-containing protein</fullName>
    </recommendedName>
</protein>
<feature type="signal peptide" evidence="1">
    <location>
        <begin position="1"/>
        <end position="32"/>
    </location>
</feature>
<keyword evidence="1" id="KW-0732">Signal</keyword>